<proteinExistence type="inferred from homology"/>
<dbReference type="RefSeq" id="WP_149267208.1">
    <property type="nucleotide sequence ID" value="NZ_VFJB01000009.1"/>
</dbReference>
<reference evidence="3 4" key="1">
    <citation type="submission" date="2019-06" db="EMBL/GenBank/DDBJ databases">
        <title>Genomic insights into carbon and energy metabolism of Deferribacter autotrophicus revealed new metabolic traits in the phylum Deferribacteres.</title>
        <authorList>
            <person name="Slobodkin A.I."/>
            <person name="Slobodkina G.B."/>
            <person name="Allioux M."/>
            <person name="Alain K."/>
            <person name="Jebbar M."/>
            <person name="Shadrin V."/>
            <person name="Kublanov I.V."/>
            <person name="Toshchakov S.V."/>
            <person name="Bonch-Osmolovskaya E.A."/>
        </authorList>
    </citation>
    <scope>NUCLEOTIDE SEQUENCE [LARGE SCALE GENOMIC DNA]</scope>
    <source>
        <strain evidence="3 4">SL50</strain>
    </source>
</reference>
<dbReference type="Proteomes" id="UP000322876">
    <property type="component" value="Unassembled WGS sequence"/>
</dbReference>
<dbReference type="AlphaFoldDB" id="A0A5A8F079"/>
<sequence>MARPPKKRKVKHRPRFFEFGPYCNFYEHIRSINLSVDQLEAMRLADLEGYSQEEAAEVMHVSRQTFGRIVEQARKIVTDALVNGKRITITYDDYIEFIPREVKCIECGYEWVLADGIEDKDIVCPSCGKSEVIKRQRCGVYCQCPLRVNSKI</sequence>
<keyword evidence="4" id="KW-1185">Reference proteome</keyword>
<evidence type="ECO:0000256" key="1">
    <source>
        <dbReference type="ARBA" id="ARBA00009350"/>
    </source>
</evidence>
<dbReference type="EMBL" id="VFJB01000009">
    <property type="protein sequence ID" value="KAA0257063.1"/>
    <property type="molecule type" value="Genomic_DNA"/>
</dbReference>
<dbReference type="PANTHER" id="PTHR37478">
    <property type="match status" value="1"/>
</dbReference>
<evidence type="ECO:0000256" key="2">
    <source>
        <dbReference type="HAMAP-Rule" id="MF_00674"/>
    </source>
</evidence>
<dbReference type="InterPro" id="IPR013324">
    <property type="entry name" value="RNA_pol_sigma_r3/r4-like"/>
</dbReference>
<comment type="similarity">
    <text evidence="1 2">Belongs to the UPF0251 family.</text>
</comment>
<dbReference type="Gene3D" id="1.10.10.10">
    <property type="entry name" value="Winged helix-like DNA-binding domain superfamily/Winged helix DNA-binding domain"/>
    <property type="match status" value="1"/>
</dbReference>
<dbReference type="Pfam" id="PF02001">
    <property type="entry name" value="DUF134"/>
    <property type="match status" value="1"/>
</dbReference>
<accession>A0A5A8F079</accession>
<evidence type="ECO:0000313" key="4">
    <source>
        <dbReference type="Proteomes" id="UP000322876"/>
    </source>
</evidence>
<organism evidence="3 4">
    <name type="scientific">Deferribacter autotrophicus</name>
    <dbReference type="NCBI Taxonomy" id="500465"/>
    <lineage>
        <taxon>Bacteria</taxon>
        <taxon>Pseudomonadati</taxon>
        <taxon>Deferribacterota</taxon>
        <taxon>Deferribacteres</taxon>
        <taxon>Deferribacterales</taxon>
        <taxon>Deferribacteraceae</taxon>
        <taxon>Deferribacter</taxon>
    </lineage>
</organism>
<gene>
    <name evidence="3" type="ORF">FHQ18_10870</name>
</gene>
<comment type="caution">
    <text evidence="3">The sequence shown here is derived from an EMBL/GenBank/DDBJ whole genome shotgun (WGS) entry which is preliminary data.</text>
</comment>
<name>A0A5A8F079_9BACT</name>
<evidence type="ECO:0000313" key="3">
    <source>
        <dbReference type="EMBL" id="KAA0257063.1"/>
    </source>
</evidence>
<protein>
    <recommendedName>
        <fullName evidence="2">UPF0251 protein FHQ18_10870</fullName>
    </recommendedName>
</protein>
<dbReference type="OrthoDB" id="280278at2"/>
<dbReference type="InterPro" id="IPR036388">
    <property type="entry name" value="WH-like_DNA-bd_sf"/>
</dbReference>
<dbReference type="SUPFAM" id="SSF88659">
    <property type="entry name" value="Sigma3 and sigma4 domains of RNA polymerase sigma factors"/>
    <property type="match status" value="1"/>
</dbReference>
<dbReference type="InterPro" id="IPR002852">
    <property type="entry name" value="UPF0251"/>
</dbReference>
<dbReference type="HAMAP" id="MF_00674">
    <property type="entry name" value="UPF0251"/>
    <property type="match status" value="1"/>
</dbReference>
<dbReference type="PANTHER" id="PTHR37478:SF2">
    <property type="entry name" value="UPF0251 PROTEIN TK0562"/>
    <property type="match status" value="1"/>
</dbReference>